<keyword evidence="2" id="KW-0732">Signal</keyword>
<dbReference type="AlphaFoldDB" id="A0A8J9U4X6"/>
<proteinExistence type="predicted"/>
<feature type="compositionally biased region" description="Low complexity" evidence="1">
    <location>
        <begin position="40"/>
        <end position="54"/>
    </location>
</feature>
<feature type="compositionally biased region" description="Acidic residues" evidence="1">
    <location>
        <begin position="65"/>
        <end position="75"/>
    </location>
</feature>
<feature type="signal peptide" evidence="2">
    <location>
        <begin position="1"/>
        <end position="17"/>
    </location>
</feature>
<feature type="region of interest" description="Disordered" evidence="1">
    <location>
        <begin position="29"/>
        <end position="83"/>
    </location>
</feature>
<dbReference type="Proteomes" id="UP000838878">
    <property type="component" value="Chromosome 1"/>
</dbReference>
<keyword evidence="4" id="KW-1185">Reference proteome</keyword>
<sequence>MSRNVSVLLALSLLTNGFCIPASVVRPKRQDPSENTIAQSSDTVSRVSTSSSTVNYDLPPPIPYNDEDDDDDDDLDIPKKYPSDDGGSNVFSLLKLVSGLLPASSGSSSKIYQRIIKEIMKHTKSRIIIRRSDADNEIDVDYISDLKPSPLQKQEEQNEESDSSSKSSSNESDDAAEESLEEEDERNKSEQASDSNLDDDDYDEPPGGGDGAGGGLLGLLAGLSGGEDGQSDLGSLLATIGGIVANLSGDGIDLNALIGSGIGLFVGLLSEGEENPGAVIASYLLTSLDTITGGGSKNNGEFFGKFLSKLIKGTSAGGDPEASSEEENEEKPKDSAGFFLSFIMALLGDMSKGSSGSQPWRRYGAQHKPSDEPAQSPLWTLKLDILRALVQFGTSIIGIASSAVFSSSSG</sequence>
<protein>
    <submittedName>
        <fullName evidence="3">Uncharacterized protein</fullName>
    </submittedName>
</protein>
<evidence type="ECO:0000313" key="3">
    <source>
        <dbReference type="EMBL" id="CAH0713961.1"/>
    </source>
</evidence>
<evidence type="ECO:0000256" key="2">
    <source>
        <dbReference type="SAM" id="SignalP"/>
    </source>
</evidence>
<name>A0A8J9U4X6_9NEOP</name>
<evidence type="ECO:0000256" key="1">
    <source>
        <dbReference type="SAM" id="MobiDB-lite"/>
    </source>
</evidence>
<feature type="region of interest" description="Disordered" evidence="1">
    <location>
        <begin position="140"/>
        <end position="214"/>
    </location>
</feature>
<feature type="compositionally biased region" description="Acidic residues" evidence="1">
    <location>
        <begin position="171"/>
        <end position="184"/>
    </location>
</feature>
<feature type="chain" id="PRO_5035457213" evidence="2">
    <location>
        <begin position="18"/>
        <end position="410"/>
    </location>
</feature>
<gene>
    <name evidence="3" type="ORF">BINO364_LOCUS1058</name>
</gene>
<dbReference type="OrthoDB" id="7488383at2759"/>
<accession>A0A8J9U4X6</accession>
<reference evidence="3" key="1">
    <citation type="submission" date="2021-12" db="EMBL/GenBank/DDBJ databases">
        <authorList>
            <person name="Martin H S."/>
        </authorList>
    </citation>
    <scope>NUCLEOTIDE SEQUENCE</scope>
</reference>
<feature type="non-terminal residue" evidence="3">
    <location>
        <position position="410"/>
    </location>
</feature>
<organism evidence="3 4">
    <name type="scientific">Brenthis ino</name>
    <name type="common">lesser marbled fritillary</name>
    <dbReference type="NCBI Taxonomy" id="405034"/>
    <lineage>
        <taxon>Eukaryota</taxon>
        <taxon>Metazoa</taxon>
        <taxon>Ecdysozoa</taxon>
        <taxon>Arthropoda</taxon>
        <taxon>Hexapoda</taxon>
        <taxon>Insecta</taxon>
        <taxon>Pterygota</taxon>
        <taxon>Neoptera</taxon>
        <taxon>Endopterygota</taxon>
        <taxon>Lepidoptera</taxon>
        <taxon>Glossata</taxon>
        <taxon>Ditrysia</taxon>
        <taxon>Papilionoidea</taxon>
        <taxon>Nymphalidae</taxon>
        <taxon>Heliconiinae</taxon>
        <taxon>Argynnini</taxon>
        <taxon>Brenthis</taxon>
    </lineage>
</organism>
<dbReference type="EMBL" id="OV170221">
    <property type="protein sequence ID" value="CAH0713961.1"/>
    <property type="molecule type" value="Genomic_DNA"/>
</dbReference>
<evidence type="ECO:0000313" key="4">
    <source>
        <dbReference type="Proteomes" id="UP000838878"/>
    </source>
</evidence>